<dbReference type="Gene3D" id="3.40.50.300">
    <property type="entry name" value="P-loop containing nucleotide triphosphate hydrolases"/>
    <property type="match status" value="1"/>
</dbReference>
<comment type="caution">
    <text evidence="5">The sequence shown here is derived from an EMBL/GenBank/DDBJ whole genome shotgun (WGS) entry which is preliminary data.</text>
</comment>
<dbReference type="Pfam" id="PF22939">
    <property type="entry name" value="WHD_GPIID"/>
    <property type="match status" value="1"/>
</dbReference>
<dbReference type="SUPFAM" id="SSF52540">
    <property type="entry name" value="P-loop containing nucleoside triphosphate hydrolases"/>
    <property type="match status" value="1"/>
</dbReference>
<evidence type="ECO:0000259" key="2">
    <source>
        <dbReference type="Pfam" id="PF17107"/>
    </source>
</evidence>
<dbReference type="Proteomes" id="UP000887226">
    <property type="component" value="Unassembled WGS sequence"/>
</dbReference>
<sequence>MSFRFSVGEFITAIQLANKIRREFDDSPSQFKAVKDEVRTLSHVLQDVDITVSNRELDNEQKRKLDEIDEGCRNVLDELQRILDKNVGVESDGGDVGKRMKKVRRTVLDWLTPIDFATQQSDLISRRQAGTGIPGAGKTILTSIVVDYLSSNFQKDARVGIAYLYCNLRRKDEQKAEQLLASLLKQLTQGLSPLPDDVNLLYDRHKDKRTRQTSNEIFNILQSVGGPFLKVFIVIDALDECEASDGNRANLLEQIFAFQMKCRVNIFTTSRSIPDITERFNENLCLEIRASNHDVRKYLDGHMAQLNRCVRDSLGLQDEIKTSIVKSVDGMFLLAQLQFDSLKGKASPKAIRTALKKLSTGYDQAYDDAMTRIEGQLADEEHRAKQVLSWITCARRPLTTSELEHAFATELRESQFDDDNITPIEDMVSVCAGLVTADEESHIVQCNITSICVTYHSFNVFASGICQSDHDFEGRLRSNHFYDYSSHNWRDHARKASSLIPEVISFLDAKAQVEESSQALLALKLYSFDFDYSQRIAKQVTGLHLAAYFGLRNIVNRLFEIGLVAHIKDYNGRTPPWWAARNG</sequence>
<dbReference type="Gene3D" id="1.25.40.20">
    <property type="entry name" value="Ankyrin repeat-containing domain"/>
    <property type="match status" value="1"/>
</dbReference>
<evidence type="ECO:0000313" key="6">
    <source>
        <dbReference type="Proteomes" id="UP000887226"/>
    </source>
</evidence>
<accession>A0A9P7Z3Y0</accession>
<dbReference type="SUPFAM" id="SSF48403">
    <property type="entry name" value="Ankyrin repeat"/>
    <property type="match status" value="1"/>
</dbReference>
<keyword evidence="1" id="KW-0677">Repeat</keyword>
<dbReference type="Pfam" id="PF24883">
    <property type="entry name" value="NPHP3_N"/>
    <property type="match status" value="1"/>
</dbReference>
<evidence type="ECO:0000259" key="4">
    <source>
        <dbReference type="Pfam" id="PF24883"/>
    </source>
</evidence>
<evidence type="ECO:0008006" key="7">
    <source>
        <dbReference type="Google" id="ProtNLM"/>
    </source>
</evidence>
<feature type="domain" description="NACHT-NTPase and P-loop NTPases N-terminal" evidence="2">
    <location>
        <begin position="12"/>
        <end position="107"/>
    </location>
</feature>
<dbReference type="InterPro" id="IPR056884">
    <property type="entry name" value="NPHP3-like_N"/>
</dbReference>
<evidence type="ECO:0000313" key="5">
    <source>
        <dbReference type="EMBL" id="KAG9244697.1"/>
    </source>
</evidence>
<dbReference type="PANTHER" id="PTHR10039:SF15">
    <property type="entry name" value="NACHT DOMAIN-CONTAINING PROTEIN"/>
    <property type="match status" value="1"/>
</dbReference>
<dbReference type="Pfam" id="PF17107">
    <property type="entry name" value="SesA"/>
    <property type="match status" value="1"/>
</dbReference>
<protein>
    <recommendedName>
        <fullName evidence="7">NACHT domain-containing protein</fullName>
    </recommendedName>
</protein>
<dbReference type="PANTHER" id="PTHR10039">
    <property type="entry name" value="AMELOGENIN"/>
    <property type="match status" value="1"/>
</dbReference>
<proteinExistence type="predicted"/>
<reference evidence="5" key="1">
    <citation type="journal article" date="2021" name="IMA Fungus">
        <title>Genomic characterization of three marine fungi, including Emericellopsis atlantica sp. nov. with signatures of a generalist lifestyle and marine biomass degradation.</title>
        <authorList>
            <person name="Hagestad O.C."/>
            <person name="Hou L."/>
            <person name="Andersen J.H."/>
            <person name="Hansen E.H."/>
            <person name="Altermark B."/>
            <person name="Li C."/>
            <person name="Kuhnert E."/>
            <person name="Cox R.J."/>
            <person name="Crous P.W."/>
            <person name="Spatafora J.W."/>
            <person name="Lail K."/>
            <person name="Amirebrahimi M."/>
            <person name="Lipzen A."/>
            <person name="Pangilinan J."/>
            <person name="Andreopoulos W."/>
            <person name="Hayes R.D."/>
            <person name="Ng V."/>
            <person name="Grigoriev I.V."/>
            <person name="Jackson S.A."/>
            <person name="Sutton T.D.S."/>
            <person name="Dobson A.D.W."/>
            <person name="Rama T."/>
        </authorList>
    </citation>
    <scope>NUCLEOTIDE SEQUENCE</scope>
    <source>
        <strain evidence="5">TRa3180A</strain>
    </source>
</reference>
<evidence type="ECO:0000256" key="1">
    <source>
        <dbReference type="ARBA" id="ARBA00022737"/>
    </source>
</evidence>
<organism evidence="5 6">
    <name type="scientific">Calycina marina</name>
    <dbReference type="NCBI Taxonomy" id="1763456"/>
    <lineage>
        <taxon>Eukaryota</taxon>
        <taxon>Fungi</taxon>
        <taxon>Dikarya</taxon>
        <taxon>Ascomycota</taxon>
        <taxon>Pezizomycotina</taxon>
        <taxon>Leotiomycetes</taxon>
        <taxon>Helotiales</taxon>
        <taxon>Pezizellaceae</taxon>
        <taxon>Calycina</taxon>
    </lineage>
</organism>
<keyword evidence="6" id="KW-1185">Reference proteome</keyword>
<feature type="domain" description="GPI inositol-deacylase winged helix" evidence="3">
    <location>
        <begin position="381"/>
        <end position="444"/>
    </location>
</feature>
<dbReference type="InterPro" id="IPR031352">
    <property type="entry name" value="SesA"/>
</dbReference>
<dbReference type="InterPro" id="IPR036770">
    <property type="entry name" value="Ankyrin_rpt-contain_sf"/>
</dbReference>
<gene>
    <name evidence="5" type="ORF">BJ878DRAFT_549809</name>
</gene>
<evidence type="ECO:0000259" key="3">
    <source>
        <dbReference type="Pfam" id="PF22939"/>
    </source>
</evidence>
<dbReference type="EMBL" id="MU253889">
    <property type="protein sequence ID" value="KAG9244697.1"/>
    <property type="molecule type" value="Genomic_DNA"/>
</dbReference>
<dbReference type="OrthoDB" id="195446at2759"/>
<dbReference type="InterPro" id="IPR054471">
    <property type="entry name" value="GPIID_WHD"/>
</dbReference>
<dbReference type="InterPro" id="IPR027417">
    <property type="entry name" value="P-loop_NTPase"/>
</dbReference>
<name>A0A9P7Z3Y0_9HELO</name>
<feature type="domain" description="Nephrocystin 3-like N-terminal" evidence="4">
    <location>
        <begin position="131"/>
        <end position="271"/>
    </location>
</feature>
<dbReference type="AlphaFoldDB" id="A0A9P7Z3Y0"/>